<dbReference type="EMBL" id="CDRZ01000133">
    <property type="protein sequence ID" value="CEO88592.1"/>
    <property type="molecule type" value="Genomic_DNA"/>
</dbReference>
<keyword evidence="2" id="KW-1185">Reference proteome</keyword>
<protein>
    <submittedName>
        <fullName evidence="1">Uncharacterized protein</fullName>
    </submittedName>
</protein>
<gene>
    <name evidence="1" type="ORF">SSCH_2180002</name>
</gene>
<dbReference type="Proteomes" id="UP000046155">
    <property type="component" value="Unassembled WGS sequence"/>
</dbReference>
<accession>A0A0B7MLP2</accession>
<organism evidence="1 2">
    <name type="scientific">Syntrophaceticus schinkii</name>
    <dbReference type="NCBI Taxonomy" id="499207"/>
    <lineage>
        <taxon>Bacteria</taxon>
        <taxon>Bacillati</taxon>
        <taxon>Bacillota</taxon>
        <taxon>Clostridia</taxon>
        <taxon>Thermoanaerobacterales</taxon>
        <taxon>Thermoanaerobacterales Family III. Incertae Sedis</taxon>
        <taxon>Syntrophaceticus</taxon>
    </lineage>
</organism>
<proteinExistence type="predicted"/>
<sequence>MAVALKDIERKAREKHLRLVEGKAKKERVDYEFPYDEMYYLYNYMMEEMKETK</sequence>
<reference evidence="2" key="1">
    <citation type="submission" date="2015-01" db="EMBL/GenBank/DDBJ databases">
        <authorList>
            <person name="Manzoor Shahid"/>
            <person name="Zubair Saima"/>
        </authorList>
    </citation>
    <scope>NUCLEOTIDE SEQUENCE [LARGE SCALE GENOMIC DNA]</scope>
    <source>
        <strain evidence="2">Sp3</strain>
    </source>
</reference>
<name>A0A0B7MLP2_9FIRM</name>
<dbReference type="RefSeq" id="WP_232294259.1">
    <property type="nucleotide sequence ID" value="NZ_CDRZ01000133.1"/>
</dbReference>
<dbReference type="AlphaFoldDB" id="A0A0B7MLP2"/>
<evidence type="ECO:0000313" key="1">
    <source>
        <dbReference type="EMBL" id="CEO88592.1"/>
    </source>
</evidence>
<evidence type="ECO:0000313" key="2">
    <source>
        <dbReference type="Proteomes" id="UP000046155"/>
    </source>
</evidence>